<dbReference type="PANTHER" id="PTHR46786:SF1">
    <property type="entry name" value="ZINC FINGER MATRIN-TYPE PROTEIN 3"/>
    <property type="match status" value="1"/>
</dbReference>
<feature type="domain" description="C2H2-type" evidence="1">
    <location>
        <begin position="262"/>
        <end position="284"/>
    </location>
</feature>
<evidence type="ECO:0000313" key="3">
    <source>
        <dbReference type="Proteomes" id="UP000887013"/>
    </source>
</evidence>
<accession>A0A8X6PVQ4</accession>
<evidence type="ECO:0000313" key="2">
    <source>
        <dbReference type="EMBL" id="GFT87986.1"/>
    </source>
</evidence>
<dbReference type="SMART" id="SM00451">
    <property type="entry name" value="ZnF_U1"/>
    <property type="match status" value="6"/>
</dbReference>
<dbReference type="OrthoDB" id="6436350at2759"/>
<reference evidence="2" key="1">
    <citation type="submission" date="2020-08" db="EMBL/GenBank/DDBJ databases">
        <title>Multicomponent nature underlies the extraordinary mechanical properties of spider dragline silk.</title>
        <authorList>
            <person name="Kono N."/>
            <person name="Nakamura H."/>
            <person name="Mori M."/>
            <person name="Yoshida Y."/>
            <person name="Ohtoshi R."/>
            <person name="Malay A.D."/>
            <person name="Moran D.A.P."/>
            <person name="Tomita M."/>
            <person name="Numata K."/>
            <person name="Arakawa K."/>
        </authorList>
    </citation>
    <scope>NUCLEOTIDE SEQUENCE</scope>
</reference>
<dbReference type="InterPro" id="IPR056767">
    <property type="entry name" value="C2H2-Znf_KIN17"/>
</dbReference>
<dbReference type="InterPro" id="IPR013087">
    <property type="entry name" value="Znf_C2H2_type"/>
</dbReference>
<dbReference type="GO" id="GO:0008270">
    <property type="term" value="F:zinc ion binding"/>
    <property type="evidence" value="ECO:0007669"/>
    <property type="project" value="InterPro"/>
</dbReference>
<dbReference type="SMART" id="SM00355">
    <property type="entry name" value="ZnF_C2H2"/>
    <property type="match status" value="6"/>
</dbReference>
<dbReference type="InterPro" id="IPR003604">
    <property type="entry name" value="Matrin/U1-like-C_Znf_C2H2"/>
</dbReference>
<protein>
    <submittedName>
        <fullName evidence="2">Zinc finger protein</fullName>
    </submittedName>
</protein>
<dbReference type="Proteomes" id="UP000887013">
    <property type="component" value="Unassembled WGS sequence"/>
</dbReference>
<name>A0A8X6PVQ4_NEPPI</name>
<dbReference type="AlphaFoldDB" id="A0A8X6PVQ4"/>
<feature type="domain" description="C2H2-type" evidence="1">
    <location>
        <begin position="73"/>
        <end position="95"/>
    </location>
</feature>
<comment type="caution">
    <text evidence="2">The sequence shown here is derived from an EMBL/GenBank/DDBJ whole genome shotgun (WGS) entry which is preliminary data.</text>
</comment>
<keyword evidence="3" id="KW-1185">Reference proteome</keyword>
<feature type="domain" description="C2H2-type" evidence="1">
    <location>
        <begin position="23"/>
        <end position="45"/>
    </location>
</feature>
<dbReference type="InterPro" id="IPR052644">
    <property type="entry name" value="ZMAT3"/>
</dbReference>
<dbReference type="Pfam" id="PF12874">
    <property type="entry name" value="zf-met"/>
    <property type="match status" value="4"/>
</dbReference>
<feature type="domain" description="C2H2-type" evidence="1">
    <location>
        <begin position="138"/>
        <end position="160"/>
    </location>
</feature>
<proteinExistence type="predicted"/>
<dbReference type="PROSITE" id="PS00028">
    <property type="entry name" value="ZINC_FINGER_C2H2_1"/>
    <property type="match status" value="4"/>
</dbReference>
<dbReference type="InterPro" id="IPR036236">
    <property type="entry name" value="Znf_C2H2_sf"/>
</dbReference>
<organism evidence="2 3">
    <name type="scientific">Nephila pilipes</name>
    <name type="common">Giant wood spider</name>
    <name type="synonym">Nephila maculata</name>
    <dbReference type="NCBI Taxonomy" id="299642"/>
    <lineage>
        <taxon>Eukaryota</taxon>
        <taxon>Metazoa</taxon>
        <taxon>Ecdysozoa</taxon>
        <taxon>Arthropoda</taxon>
        <taxon>Chelicerata</taxon>
        <taxon>Arachnida</taxon>
        <taxon>Araneae</taxon>
        <taxon>Araneomorphae</taxon>
        <taxon>Entelegynae</taxon>
        <taxon>Araneoidea</taxon>
        <taxon>Nephilidae</taxon>
        <taxon>Nephila</taxon>
    </lineage>
</organism>
<dbReference type="SUPFAM" id="SSF57667">
    <property type="entry name" value="beta-beta-alpha zinc fingers"/>
    <property type="match status" value="5"/>
</dbReference>
<dbReference type="EMBL" id="BMAW01120174">
    <property type="protein sequence ID" value="GFT87986.1"/>
    <property type="molecule type" value="Genomic_DNA"/>
</dbReference>
<evidence type="ECO:0000259" key="1">
    <source>
        <dbReference type="PROSITE" id="PS00028"/>
    </source>
</evidence>
<sequence length="455" mass="51128">MTKFASVISVKIISTQKMECWKCDICRKSFTGIVCLQQHEASEKHKKKLRISNGALFDTTNITQMETDQQYHCSVCSFSVSGLSNYQRHVNSLEHANMIQTNSKITTNCVDVDNKQAIPMSTFTTINSMNVIAPYTECKPCKKQFSGPEPYEQHLASAAHIKKCGVRSSFQMQKDEHFNVKKENFSSNELLCDSEESGSACYSSNVMTPLFEKCGICNMIFSDSIQYKLHVESDNHRKKLDAQVLLNSIPRNSEAYLDCTKCVLCDMTFSGPVPYEQHLQGKSHKKKIIAEELAKKNAINFPSAAPESISLNSTICKEECNTAAVQNWYCGICEKQCSGPIPYNTHISSKDHEKNVRISELETKIKKIRESGLWPDSGLSNTSSFLNTGEVSAADVLISEVDHINNVNKPQMKTDLTYRATFPDLNIIMPEDMDINILRVDEEISFDGIKKRGVT</sequence>
<dbReference type="GO" id="GO:0003676">
    <property type="term" value="F:nucleic acid binding"/>
    <property type="evidence" value="ECO:0007669"/>
    <property type="project" value="InterPro"/>
</dbReference>
<gene>
    <name evidence="2" type="primary">NCL1_39541</name>
    <name evidence="2" type="ORF">NPIL_432011</name>
</gene>
<dbReference type="Pfam" id="PF25095">
    <property type="entry name" value="C2H2-zf_KIN17"/>
    <property type="match status" value="1"/>
</dbReference>
<dbReference type="PANTHER" id="PTHR46786">
    <property type="entry name" value="ZINC FINGER MATRIN-TYPE PROTEIN 3"/>
    <property type="match status" value="1"/>
</dbReference>
<dbReference type="Gene3D" id="3.30.160.60">
    <property type="entry name" value="Classic Zinc Finger"/>
    <property type="match status" value="4"/>
</dbReference>